<dbReference type="Proteomes" id="UP000317122">
    <property type="component" value="Unassembled WGS sequence"/>
</dbReference>
<gene>
    <name evidence="1" type="ORF">IQ26_07610</name>
</gene>
<protein>
    <submittedName>
        <fullName evidence="1">Uncharacterized protein</fullName>
    </submittedName>
</protein>
<comment type="caution">
    <text evidence="1">The sequence shown here is derived from an EMBL/GenBank/DDBJ whole genome shotgun (WGS) entry which is preliminary data.</text>
</comment>
<dbReference type="RefSeq" id="WP_208760310.1">
    <property type="nucleotide sequence ID" value="NZ_BSPF01000024.1"/>
</dbReference>
<dbReference type="AlphaFoldDB" id="A0A562MAT8"/>
<accession>A0A562MAT8</accession>
<keyword evidence="2" id="KW-1185">Reference proteome</keyword>
<name>A0A562MAT8_9HYPH</name>
<organism evidence="1 2">
    <name type="scientific">Mesorhizobium tianshanense</name>
    <dbReference type="NCBI Taxonomy" id="39844"/>
    <lineage>
        <taxon>Bacteria</taxon>
        <taxon>Pseudomonadati</taxon>
        <taxon>Pseudomonadota</taxon>
        <taxon>Alphaproteobacteria</taxon>
        <taxon>Hyphomicrobiales</taxon>
        <taxon>Phyllobacteriaceae</taxon>
        <taxon>Mesorhizobium</taxon>
    </lineage>
</organism>
<reference evidence="1 2" key="1">
    <citation type="journal article" date="2015" name="Stand. Genomic Sci.">
        <title>Genomic Encyclopedia of Bacterial and Archaeal Type Strains, Phase III: the genomes of soil and plant-associated and newly described type strains.</title>
        <authorList>
            <person name="Whitman W.B."/>
            <person name="Woyke T."/>
            <person name="Klenk H.P."/>
            <person name="Zhou Y."/>
            <person name="Lilburn T.G."/>
            <person name="Beck B.J."/>
            <person name="De Vos P."/>
            <person name="Vandamme P."/>
            <person name="Eisen J.A."/>
            <person name="Garrity G."/>
            <person name="Hugenholtz P."/>
            <person name="Kyrpides N.C."/>
        </authorList>
    </citation>
    <scope>NUCLEOTIDE SEQUENCE [LARGE SCALE GENOMIC DNA]</scope>
    <source>
        <strain evidence="1 2">CGMCC 1.2546</strain>
    </source>
</reference>
<evidence type="ECO:0000313" key="1">
    <source>
        <dbReference type="EMBL" id="TWI17057.1"/>
    </source>
</evidence>
<dbReference type="EMBL" id="VLKT01000114">
    <property type="protein sequence ID" value="TWI17057.1"/>
    <property type="molecule type" value="Genomic_DNA"/>
</dbReference>
<proteinExistence type="predicted"/>
<evidence type="ECO:0000313" key="2">
    <source>
        <dbReference type="Proteomes" id="UP000317122"/>
    </source>
</evidence>
<sequence length="113" mass="12178">MIEVIGEEGTPEHDAAIAVKDALAKAWPGLDTSPDTDDHVKIAASVKLSGHKVSDIDVVVVGLFRTKHYIIPKSQARDADGNSLVGKQVRVRSFVAAIEVKMRVSVIPGHPFR</sequence>